<evidence type="ECO:0000259" key="9">
    <source>
        <dbReference type="Pfam" id="PF12804"/>
    </source>
</evidence>
<feature type="binding site" evidence="8">
    <location>
        <begin position="13"/>
        <end position="15"/>
    </location>
    <ligand>
        <name>GTP</name>
        <dbReference type="ChEBI" id="CHEBI:37565"/>
    </ligand>
</feature>
<name>A0ABX5Y8L3_9BACT</name>
<comment type="function">
    <text evidence="8">Transfers a GMP moiety from GTP to Mo-molybdopterin (Mo-MPT) cofactor (Moco or molybdenum cofactor) to form Mo-molybdopterin guanine dinucleotide (Mo-MGD) cofactor.</text>
</comment>
<evidence type="ECO:0000256" key="1">
    <source>
        <dbReference type="ARBA" id="ARBA00022490"/>
    </source>
</evidence>
<dbReference type="InterPro" id="IPR029044">
    <property type="entry name" value="Nucleotide-diphossugar_trans"/>
</dbReference>
<evidence type="ECO:0000256" key="5">
    <source>
        <dbReference type="ARBA" id="ARBA00022842"/>
    </source>
</evidence>
<dbReference type="InterPro" id="IPR013482">
    <property type="entry name" value="Molybde_CF_guanTrfase"/>
</dbReference>
<keyword evidence="11" id="KW-1185">Reference proteome</keyword>
<evidence type="ECO:0000256" key="6">
    <source>
        <dbReference type="ARBA" id="ARBA00023134"/>
    </source>
</evidence>
<dbReference type="Proteomes" id="UP000318081">
    <property type="component" value="Chromosome"/>
</dbReference>
<dbReference type="EMBL" id="CP036432">
    <property type="protein sequence ID" value="QDV88779.1"/>
    <property type="molecule type" value="Genomic_DNA"/>
</dbReference>
<dbReference type="InterPro" id="IPR025877">
    <property type="entry name" value="MobA-like_NTP_Trfase"/>
</dbReference>
<keyword evidence="3 8" id="KW-0479">Metal-binding</keyword>
<comment type="similarity">
    <text evidence="8">Belongs to the MobA family.</text>
</comment>
<evidence type="ECO:0000256" key="4">
    <source>
        <dbReference type="ARBA" id="ARBA00022741"/>
    </source>
</evidence>
<comment type="catalytic activity">
    <reaction evidence="8">
        <text>Mo-molybdopterin + GTP + H(+) = Mo-molybdopterin guanine dinucleotide + diphosphate</text>
        <dbReference type="Rhea" id="RHEA:34243"/>
        <dbReference type="ChEBI" id="CHEBI:15378"/>
        <dbReference type="ChEBI" id="CHEBI:33019"/>
        <dbReference type="ChEBI" id="CHEBI:37565"/>
        <dbReference type="ChEBI" id="CHEBI:71302"/>
        <dbReference type="ChEBI" id="CHEBI:71310"/>
        <dbReference type="EC" id="2.7.7.77"/>
    </reaction>
</comment>
<keyword evidence="1 8" id="KW-0963">Cytoplasm</keyword>
<evidence type="ECO:0000256" key="8">
    <source>
        <dbReference type="HAMAP-Rule" id="MF_00316"/>
    </source>
</evidence>
<keyword evidence="4 8" id="KW-0547">Nucleotide-binding</keyword>
<dbReference type="Gene3D" id="3.90.550.10">
    <property type="entry name" value="Spore Coat Polysaccharide Biosynthesis Protein SpsA, Chain A"/>
    <property type="match status" value="1"/>
</dbReference>
<evidence type="ECO:0000313" key="10">
    <source>
        <dbReference type="EMBL" id="QDV88779.1"/>
    </source>
</evidence>
<dbReference type="RefSeq" id="WP_145221461.1">
    <property type="nucleotide sequence ID" value="NZ_CP036432.1"/>
</dbReference>
<reference evidence="10 11" key="1">
    <citation type="submission" date="2019-02" db="EMBL/GenBank/DDBJ databases">
        <title>Deep-cultivation of Planctomycetes and their phenomic and genomic characterization uncovers novel biology.</title>
        <authorList>
            <person name="Wiegand S."/>
            <person name="Jogler M."/>
            <person name="Boedeker C."/>
            <person name="Pinto D."/>
            <person name="Vollmers J."/>
            <person name="Rivas-Marin E."/>
            <person name="Kohn T."/>
            <person name="Peeters S.H."/>
            <person name="Heuer A."/>
            <person name="Rast P."/>
            <person name="Oberbeckmann S."/>
            <person name="Bunk B."/>
            <person name="Jeske O."/>
            <person name="Meyerdierks A."/>
            <person name="Storesund J.E."/>
            <person name="Kallscheuer N."/>
            <person name="Luecker S."/>
            <person name="Lage O.M."/>
            <person name="Pohl T."/>
            <person name="Merkel B.J."/>
            <person name="Hornburger P."/>
            <person name="Mueller R.-W."/>
            <person name="Bruemmer F."/>
            <person name="Labrenz M."/>
            <person name="Spormann A.M."/>
            <person name="Op den Camp H."/>
            <person name="Overmann J."/>
            <person name="Amann R."/>
            <person name="Jetten M.S.M."/>
            <person name="Mascher T."/>
            <person name="Medema M.H."/>
            <person name="Devos D.P."/>
            <person name="Kaster A.-K."/>
            <person name="Ovreas L."/>
            <person name="Rohde M."/>
            <person name="Galperin M.Y."/>
            <person name="Jogler C."/>
        </authorList>
    </citation>
    <scope>NUCLEOTIDE SEQUENCE [LARGE SCALE GENOMIC DNA]</scope>
    <source>
        <strain evidence="10 11">TBK1r</strain>
    </source>
</reference>
<gene>
    <name evidence="8" type="primary">mobA</name>
    <name evidence="10" type="ORF">TBK1r_78140</name>
</gene>
<feature type="domain" description="MobA-like NTP transferase" evidence="9">
    <location>
        <begin position="10"/>
        <end position="168"/>
    </location>
</feature>
<evidence type="ECO:0000256" key="3">
    <source>
        <dbReference type="ARBA" id="ARBA00022723"/>
    </source>
</evidence>
<dbReference type="HAMAP" id="MF_00316">
    <property type="entry name" value="MobA"/>
    <property type="match status" value="1"/>
</dbReference>
<comment type="subcellular location">
    <subcellularLocation>
        <location evidence="8">Cytoplasm</location>
    </subcellularLocation>
</comment>
<keyword evidence="5 8" id="KW-0460">Magnesium</keyword>
<organism evidence="10 11">
    <name type="scientific">Stieleria magnilauensis</name>
    <dbReference type="NCBI Taxonomy" id="2527963"/>
    <lineage>
        <taxon>Bacteria</taxon>
        <taxon>Pseudomonadati</taxon>
        <taxon>Planctomycetota</taxon>
        <taxon>Planctomycetia</taxon>
        <taxon>Pirellulales</taxon>
        <taxon>Pirellulaceae</taxon>
        <taxon>Stieleria</taxon>
    </lineage>
</organism>
<sequence length="196" mass="21144">MPSPDPKLLGVVLCGGASKRMGRDKAALTTRQGQSFLEHAGRRLQEHCGTVCVSSSLQRETDFHRIPDPPESHGPISGIHASLSYARDHGFDACVFTPVDTPSLTSRDLQTLIDAFAGHRDQVVCAVSDQTPEHIEPLIAIYPVALVDIIGTSIDAGQYSPRRLLRSLPIITVPLSAASCRNINTPSDLDLHPPKP</sequence>
<proteinExistence type="inferred from homology"/>
<accession>A0ABX5Y8L3</accession>
<dbReference type="EC" id="2.7.7.77" evidence="8"/>
<keyword evidence="7 8" id="KW-0501">Molybdenum cofactor biosynthesis</keyword>
<dbReference type="PANTHER" id="PTHR19136:SF81">
    <property type="entry name" value="MOLYBDENUM COFACTOR GUANYLYLTRANSFERASE"/>
    <property type="match status" value="1"/>
</dbReference>
<keyword evidence="6 8" id="KW-0342">GTP-binding</keyword>
<feature type="binding site" evidence="8">
    <location>
        <position position="100"/>
    </location>
    <ligand>
        <name>Mg(2+)</name>
        <dbReference type="ChEBI" id="CHEBI:18420"/>
    </ligand>
</feature>
<protein>
    <recommendedName>
        <fullName evidence="8">Probable molybdenum cofactor guanylyltransferase</fullName>
        <shortName evidence="8">MoCo guanylyltransferase</shortName>
        <ecNumber evidence="8">2.7.7.77</ecNumber>
    </recommendedName>
    <alternativeName>
        <fullName evidence="8">GTP:molybdopterin guanylyltransferase</fullName>
    </alternativeName>
    <alternativeName>
        <fullName evidence="8">Mo-MPT guanylyltransferase</fullName>
    </alternativeName>
    <alternativeName>
        <fullName evidence="8">Molybdopterin guanylyltransferase</fullName>
    </alternativeName>
    <alternativeName>
        <fullName evidence="8">Molybdopterin-guanine dinucleotide synthase</fullName>
        <shortName evidence="8">MGD synthase</shortName>
    </alternativeName>
</protein>
<evidence type="ECO:0000313" key="11">
    <source>
        <dbReference type="Proteomes" id="UP000318081"/>
    </source>
</evidence>
<comment type="cofactor">
    <cofactor evidence="8">
        <name>Mg(2+)</name>
        <dbReference type="ChEBI" id="CHEBI:18420"/>
    </cofactor>
</comment>
<feature type="binding site" evidence="8">
    <location>
        <position position="68"/>
    </location>
    <ligand>
        <name>GTP</name>
        <dbReference type="ChEBI" id="CHEBI:37565"/>
    </ligand>
</feature>
<dbReference type="SUPFAM" id="SSF53448">
    <property type="entry name" value="Nucleotide-diphospho-sugar transferases"/>
    <property type="match status" value="1"/>
</dbReference>
<keyword evidence="2 8" id="KW-0808">Transferase</keyword>
<comment type="domain">
    <text evidence="8">The N-terminal domain determines nucleotide recognition and specific binding, while the C-terminal domain determines the specific binding to the target protein.</text>
</comment>
<comment type="caution">
    <text evidence="8">Lacks conserved residue(s) required for the propagation of feature annotation.</text>
</comment>
<evidence type="ECO:0000256" key="7">
    <source>
        <dbReference type="ARBA" id="ARBA00023150"/>
    </source>
</evidence>
<dbReference type="CDD" id="cd02503">
    <property type="entry name" value="MobA"/>
    <property type="match status" value="1"/>
</dbReference>
<feature type="binding site" evidence="8">
    <location>
        <position position="100"/>
    </location>
    <ligand>
        <name>GTP</name>
        <dbReference type="ChEBI" id="CHEBI:37565"/>
    </ligand>
</feature>
<dbReference type="Pfam" id="PF12804">
    <property type="entry name" value="NTP_transf_3"/>
    <property type="match status" value="1"/>
</dbReference>
<dbReference type="PANTHER" id="PTHR19136">
    <property type="entry name" value="MOLYBDENUM COFACTOR GUANYLYLTRANSFERASE"/>
    <property type="match status" value="1"/>
</dbReference>
<evidence type="ECO:0000256" key="2">
    <source>
        <dbReference type="ARBA" id="ARBA00022679"/>
    </source>
</evidence>